<name>A0A370K964_9GAMM</name>
<sequence>MAGQGNLILGMASGYAAKDLRPFVQSLAMTGFRGRLVLFVYSGQRTSIRDMVNACAPALDLDLVVIDGIRKYAKLWRSCFKRLFELMPAESFPGLKRRMLRFQGMPHVTRYFHYQDYLARHDGYTHVLLSDVRDVVFQDDPFRDLGTGLHVGMETDTLTIATEPFDRDWIMDAYGEAMLQRIGGCQISCSGVTLGDAASVKTYVAQILEEAMSFPFKKMKTRIYDQAFHNKLLHCSQLGPTRLCQPLQSMIATVGCLTESQFSLSADGRLLNEDGQAAPIVHQYDRHPLLVHAFEARILV</sequence>
<proteinExistence type="predicted"/>
<evidence type="ECO:0000313" key="1">
    <source>
        <dbReference type="EMBL" id="RDI98987.1"/>
    </source>
</evidence>
<dbReference type="EMBL" id="QQSY01000002">
    <property type="protein sequence ID" value="RDI98987.1"/>
    <property type="molecule type" value="Genomic_DNA"/>
</dbReference>
<comment type="caution">
    <text evidence="1">The sequence shown here is derived from an EMBL/GenBank/DDBJ whole genome shotgun (WGS) entry which is preliminary data.</text>
</comment>
<dbReference type="RefSeq" id="WP_114825074.1">
    <property type="nucleotide sequence ID" value="NZ_QQSY01000002.1"/>
</dbReference>
<dbReference type="OrthoDB" id="7672517at2"/>
<reference evidence="1 2" key="1">
    <citation type="submission" date="2018-07" db="EMBL/GenBank/DDBJ databases">
        <title>Dyella solisilvae sp. nov., isolated from the pine and broad-leaved mixed forest soil.</title>
        <authorList>
            <person name="Gao Z."/>
            <person name="Qiu L."/>
        </authorList>
    </citation>
    <scope>NUCLEOTIDE SEQUENCE [LARGE SCALE GENOMIC DNA]</scope>
    <source>
        <strain evidence="1 2">DHG54</strain>
    </source>
</reference>
<dbReference type="Proteomes" id="UP000254711">
    <property type="component" value="Unassembled WGS sequence"/>
</dbReference>
<protein>
    <submittedName>
        <fullName evidence="1">Uncharacterized protein</fullName>
    </submittedName>
</protein>
<organism evidence="1 2">
    <name type="scientific">Dyella solisilvae</name>
    <dbReference type="NCBI Taxonomy" id="1920168"/>
    <lineage>
        <taxon>Bacteria</taxon>
        <taxon>Pseudomonadati</taxon>
        <taxon>Pseudomonadota</taxon>
        <taxon>Gammaproteobacteria</taxon>
        <taxon>Lysobacterales</taxon>
        <taxon>Rhodanobacteraceae</taxon>
        <taxon>Dyella</taxon>
    </lineage>
</organism>
<gene>
    <name evidence="1" type="ORF">DVT68_10865</name>
</gene>
<dbReference type="AlphaFoldDB" id="A0A370K964"/>
<accession>A0A370K964</accession>
<evidence type="ECO:0000313" key="2">
    <source>
        <dbReference type="Proteomes" id="UP000254711"/>
    </source>
</evidence>
<keyword evidence="2" id="KW-1185">Reference proteome</keyword>